<dbReference type="PANTHER" id="PTHR13952:SF6">
    <property type="entry name" value="U11_U12 SMALL NUCLEAR RIBONUCLEOPROTEIN 35 KDA PROTEIN"/>
    <property type="match status" value="1"/>
</dbReference>
<dbReference type="PANTHER" id="PTHR13952">
    <property type="entry name" value="U1 SMALL NUCLEAR RIBONUCLEOPROTEIN 70 KD"/>
    <property type="match status" value="1"/>
</dbReference>
<dbReference type="GO" id="GO:0071011">
    <property type="term" value="C:precatalytic spliceosome"/>
    <property type="evidence" value="ECO:0007669"/>
    <property type="project" value="TreeGrafter"/>
</dbReference>
<dbReference type="SMART" id="SM00360">
    <property type="entry name" value="RRM"/>
    <property type="match status" value="1"/>
</dbReference>
<dbReference type="EMBL" id="CANTFM010001330">
    <property type="protein sequence ID" value="CAI5738396.1"/>
    <property type="molecule type" value="Genomic_DNA"/>
</dbReference>
<evidence type="ECO:0000313" key="7">
    <source>
        <dbReference type="Proteomes" id="UP001162029"/>
    </source>
</evidence>
<accession>A0AAV0USZ4</accession>
<organism evidence="6 7">
    <name type="scientific">Peronospora destructor</name>
    <dbReference type="NCBI Taxonomy" id="86335"/>
    <lineage>
        <taxon>Eukaryota</taxon>
        <taxon>Sar</taxon>
        <taxon>Stramenopiles</taxon>
        <taxon>Oomycota</taxon>
        <taxon>Peronosporomycetes</taxon>
        <taxon>Peronosporales</taxon>
        <taxon>Peronosporaceae</taxon>
        <taxon>Peronospora</taxon>
    </lineage>
</organism>
<protein>
    <recommendedName>
        <fullName evidence="5">RRM domain-containing protein</fullName>
    </recommendedName>
</protein>
<name>A0AAV0USZ4_9STRA</name>
<keyword evidence="2" id="KW-0539">Nucleus</keyword>
<dbReference type="FunFam" id="3.30.70.330:FF:000132">
    <property type="entry name" value="Small nuclear ribonucleoprotein U11/U12 subunit 35"/>
    <property type="match status" value="1"/>
</dbReference>
<feature type="region of interest" description="Disordered" evidence="4">
    <location>
        <begin position="134"/>
        <end position="162"/>
    </location>
</feature>
<evidence type="ECO:0000256" key="2">
    <source>
        <dbReference type="ARBA" id="ARBA00023242"/>
    </source>
</evidence>
<dbReference type="Gene3D" id="3.30.70.330">
    <property type="match status" value="1"/>
</dbReference>
<keyword evidence="3" id="KW-0694">RNA-binding</keyword>
<dbReference type="PROSITE" id="PS50102">
    <property type="entry name" value="RRM"/>
    <property type="match status" value="1"/>
</dbReference>
<reference evidence="6" key="1">
    <citation type="submission" date="2022-12" db="EMBL/GenBank/DDBJ databases">
        <authorList>
            <person name="Webb A."/>
        </authorList>
    </citation>
    <scope>NUCLEOTIDE SEQUENCE</scope>
    <source>
        <strain evidence="6">Pd1</strain>
    </source>
</reference>
<evidence type="ECO:0000256" key="3">
    <source>
        <dbReference type="PROSITE-ProRule" id="PRU00176"/>
    </source>
</evidence>
<dbReference type="GO" id="GO:0017069">
    <property type="term" value="F:snRNA binding"/>
    <property type="evidence" value="ECO:0007669"/>
    <property type="project" value="TreeGrafter"/>
</dbReference>
<dbReference type="AlphaFoldDB" id="A0AAV0USZ4"/>
<dbReference type="SUPFAM" id="SSF54928">
    <property type="entry name" value="RNA-binding domain, RBD"/>
    <property type="match status" value="1"/>
</dbReference>
<dbReference type="InterPro" id="IPR000504">
    <property type="entry name" value="RRM_dom"/>
</dbReference>
<evidence type="ECO:0000259" key="5">
    <source>
        <dbReference type="PROSITE" id="PS50102"/>
    </source>
</evidence>
<dbReference type="Pfam" id="PF00076">
    <property type="entry name" value="RRM_1"/>
    <property type="match status" value="1"/>
</dbReference>
<gene>
    <name evidence="6" type="ORF">PDE001_LOCUS6896</name>
</gene>
<dbReference type="InterPro" id="IPR012677">
    <property type="entry name" value="Nucleotide-bd_a/b_plait_sf"/>
</dbReference>
<evidence type="ECO:0000256" key="1">
    <source>
        <dbReference type="ARBA" id="ARBA00004123"/>
    </source>
</evidence>
<dbReference type="Proteomes" id="UP001162029">
    <property type="component" value="Unassembled WGS sequence"/>
</dbReference>
<sequence>MSDEFVLYVYPPSGVDDTTPHDKGLVRALNACYDARKDPQIQGDPYTTLFMGRLHFDTTETLQKFFDDYGAIRRLRLVRDKQTNKSKGYAFVEFKHERDFERAYKHTRVIDSDLILVDFERSRVMKSWKPRRLGGGLGGTKKSGQLRFGGRNRSFKPPLGLH</sequence>
<comment type="subcellular location">
    <subcellularLocation>
        <location evidence="1">Nucleus</location>
    </subcellularLocation>
</comment>
<feature type="domain" description="RRM" evidence="5">
    <location>
        <begin position="47"/>
        <end position="122"/>
    </location>
</feature>
<evidence type="ECO:0000313" key="6">
    <source>
        <dbReference type="EMBL" id="CAI5738396.1"/>
    </source>
</evidence>
<proteinExistence type="predicted"/>
<evidence type="ECO:0000256" key="4">
    <source>
        <dbReference type="SAM" id="MobiDB-lite"/>
    </source>
</evidence>
<dbReference type="GO" id="GO:0003729">
    <property type="term" value="F:mRNA binding"/>
    <property type="evidence" value="ECO:0007669"/>
    <property type="project" value="TreeGrafter"/>
</dbReference>
<dbReference type="InterPro" id="IPR035979">
    <property type="entry name" value="RBD_domain_sf"/>
</dbReference>
<comment type="caution">
    <text evidence="6">The sequence shown here is derived from an EMBL/GenBank/DDBJ whole genome shotgun (WGS) entry which is preliminary data.</text>
</comment>
<dbReference type="GO" id="GO:0000398">
    <property type="term" value="P:mRNA splicing, via spliceosome"/>
    <property type="evidence" value="ECO:0007669"/>
    <property type="project" value="TreeGrafter"/>
</dbReference>
<keyword evidence="7" id="KW-1185">Reference proteome</keyword>
<dbReference type="InterPro" id="IPR051183">
    <property type="entry name" value="U1_U11-U12_snRNP_70-35kDa"/>
</dbReference>